<comment type="caution">
    <text evidence="2">The sequence shown here is derived from an EMBL/GenBank/DDBJ whole genome shotgun (WGS) entry which is preliminary data.</text>
</comment>
<feature type="region of interest" description="Disordered" evidence="1">
    <location>
        <begin position="1"/>
        <end position="35"/>
    </location>
</feature>
<gene>
    <name evidence="2" type="ORF">Y1Q_0017674</name>
</gene>
<evidence type="ECO:0000313" key="2">
    <source>
        <dbReference type="EMBL" id="KYO35666.1"/>
    </source>
</evidence>
<keyword evidence="3" id="KW-1185">Reference proteome</keyword>
<sequence>MSPASCELHASPGSPSSGIGSPHETEWPPPPPVLSKLPTAKTSILSWVYPSAWQRTRPTDRVLWRDHSSGLSKENKLFLEALERSGRTTQMLEEKSFMLLNTAYGLMNL</sequence>
<evidence type="ECO:0000313" key="3">
    <source>
        <dbReference type="Proteomes" id="UP000050525"/>
    </source>
</evidence>
<organism evidence="2 3">
    <name type="scientific">Alligator mississippiensis</name>
    <name type="common">American alligator</name>
    <dbReference type="NCBI Taxonomy" id="8496"/>
    <lineage>
        <taxon>Eukaryota</taxon>
        <taxon>Metazoa</taxon>
        <taxon>Chordata</taxon>
        <taxon>Craniata</taxon>
        <taxon>Vertebrata</taxon>
        <taxon>Euteleostomi</taxon>
        <taxon>Archelosauria</taxon>
        <taxon>Archosauria</taxon>
        <taxon>Crocodylia</taxon>
        <taxon>Alligatoridae</taxon>
        <taxon>Alligatorinae</taxon>
        <taxon>Alligator</taxon>
    </lineage>
</organism>
<name>A0A151NFR2_ALLMI</name>
<dbReference type="AlphaFoldDB" id="A0A151NFR2"/>
<dbReference type="EMBL" id="AKHW03003127">
    <property type="protein sequence ID" value="KYO35666.1"/>
    <property type="molecule type" value="Genomic_DNA"/>
</dbReference>
<evidence type="ECO:0000256" key="1">
    <source>
        <dbReference type="SAM" id="MobiDB-lite"/>
    </source>
</evidence>
<accession>A0A151NFR2</accession>
<reference evidence="2 3" key="1">
    <citation type="journal article" date="2012" name="Genome Biol.">
        <title>Sequencing three crocodilian genomes to illuminate the evolution of archosaurs and amniotes.</title>
        <authorList>
            <person name="St John J.A."/>
            <person name="Braun E.L."/>
            <person name="Isberg S.R."/>
            <person name="Miles L.G."/>
            <person name="Chong A.Y."/>
            <person name="Gongora J."/>
            <person name="Dalzell P."/>
            <person name="Moran C."/>
            <person name="Bed'hom B."/>
            <person name="Abzhanov A."/>
            <person name="Burgess S.C."/>
            <person name="Cooksey A.M."/>
            <person name="Castoe T.A."/>
            <person name="Crawford N.G."/>
            <person name="Densmore L.D."/>
            <person name="Drew J.C."/>
            <person name="Edwards S.V."/>
            <person name="Faircloth B.C."/>
            <person name="Fujita M.K."/>
            <person name="Greenwold M.J."/>
            <person name="Hoffmann F.G."/>
            <person name="Howard J.M."/>
            <person name="Iguchi T."/>
            <person name="Janes D.E."/>
            <person name="Khan S.Y."/>
            <person name="Kohno S."/>
            <person name="de Koning A.J."/>
            <person name="Lance S.L."/>
            <person name="McCarthy F.M."/>
            <person name="McCormack J.E."/>
            <person name="Merchant M.E."/>
            <person name="Peterson D.G."/>
            <person name="Pollock D.D."/>
            <person name="Pourmand N."/>
            <person name="Raney B.J."/>
            <person name="Roessler K.A."/>
            <person name="Sanford J.R."/>
            <person name="Sawyer R.H."/>
            <person name="Schmidt C.J."/>
            <person name="Triplett E.W."/>
            <person name="Tuberville T.D."/>
            <person name="Venegas-Anaya M."/>
            <person name="Howard J.T."/>
            <person name="Jarvis E.D."/>
            <person name="Guillette L.J.Jr."/>
            <person name="Glenn T.C."/>
            <person name="Green R.E."/>
            <person name="Ray D.A."/>
        </authorList>
    </citation>
    <scope>NUCLEOTIDE SEQUENCE [LARGE SCALE GENOMIC DNA]</scope>
    <source>
        <strain evidence="2">KSC_2009_1</strain>
    </source>
</reference>
<protein>
    <submittedName>
        <fullName evidence="2">Uncharacterized protein</fullName>
    </submittedName>
</protein>
<dbReference type="Proteomes" id="UP000050525">
    <property type="component" value="Unassembled WGS sequence"/>
</dbReference>
<proteinExistence type="predicted"/>
<feature type="compositionally biased region" description="Low complexity" evidence="1">
    <location>
        <begin position="11"/>
        <end position="22"/>
    </location>
</feature>